<dbReference type="NCBIfam" id="TIGR00442">
    <property type="entry name" value="hisS"/>
    <property type="match status" value="1"/>
</dbReference>
<gene>
    <name evidence="10" type="primary">hisS</name>
    <name evidence="12" type="ORF">AA15669_0105</name>
</gene>
<dbReference type="InterPro" id="IPR015807">
    <property type="entry name" value="His-tRNA-ligase"/>
</dbReference>
<feature type="domain" description="Aminoacyl-transfer RNA synthetases class-II family profile" evidence="11">
    <location>
        <begin position="29"/>
        <end position="329"/>
    </location>
</feature>
<dbReference type="CDD" id="cd00773">
    <property type="entry name" value="HisRS-like_core"/>
    <property type="match status" value="1"/>
</dbReference>
<keyword evidence="6 10" id="KW-0067">ATP-binding</keyword>
<dbReference type="InterPro" id="IPR041715">
    <property type="entry name" value="HisRS-like_core"/>
</dbReference>
<dbReference type="SUPFAM" id="SSF55681">
    <property type="entry name" value="Class II aaRS and biotin synthetases"/>
    <property type="match status" value="1"/>
</dbReference>
<dbReference type="Gene3D" id="3.40.50.800">
    <property type="entry name" value="Anticodon-binding domain"/>
    <property type="match status" value="1"/>
</dbReference>
<dbReference type="Gene3D" id="3.30.930.10">
    <property type="entry name" value="Bira Bifunctional Protein, Domain 2"/>
    <property type="match status" value="1"/>
</dbReference>
<dbReference type="Pfam" id="PF13393">
    <property type="entry name" value="tRNA-synt_His"/>
    <property type="match status" value="1"/>
</dbReference>
<evidence type="ECO:0000256" key="3">
    <source>
        <dbReference type="ARBA" id="ARBA00022490"/>
    </source>
</evidence>
<evidence type="ECO:0000256" key="7">
    <source>
        <dbReference type="ARBA" id="ARBA00022917"/>
    </source>
</evidence>
<dbReference type="PANTHER" id="PTHR43707:SF1">
    <property type="entry name" value="HISTIDINE--TRNA LIGASE, MITOCHONDRIAL-RELATED"/>
    <property type="match status" value="1"/>
</dbReference>
<dbReference type="PANTHER" id="PTHR43707">
    <property type="entry name" value="HISTIDYL-TRNA SYNTHETASE"/>
    <property type="match status" value="1"/>
</dbReference>
<keyword evidence="4 10" id="KW-0436">Ligase</keyword>
<sequence>MARLQPVRGTHDILGDDMLRHRHIVETGRVIFARYGFSEWATPIFEETRVFARSLGETSDVVSKEMYSFQDRGGESLTLRPEGTASIARALVSNSLAQSLPQKIFYQGPMFRYERPQKGRYRQFHQIGAELIGAEGPLRDAETIAMARDFLVSLGLDEGIRLELNTLGDLSSRLAWREALVAYFRQHADQLSEESRTRLEANPLRILDSKSEQDRRLLADAPAFDDYLNDESRQFWDELRATLKAFGIAFVENPRIVRGLDYYSHTVFEFVTDKLGAQGTVLAGGRYEGLVEEMGGPAVPAIGWAAGIERLASLIELPEQKTTGIAIVPLGQEATLQGAAIAQRLRDRGMVVSIETRGAMKKRMDRIVKSGATHVVFLGDDDLQREVVQLRDLSTREQSEVSVSDIATVLENALSV</sequence>
<dbReference type="InterPro" id="IPR004516">
    <property type="entry name" value="HisRS/HisZ"/>
</dbReference>
<evidence type="ECO:0000313" key="13">
    <source>
        <dbReference type="Proteomes" id="UP001062901"/>
    </source>
</evidence>
<organism evidence="12 13">
    <name type="scientific">Saccharibacter floricola DSM 15669</name>
    <dbReference type="NCBI Taxonomy" id="1123227"/>
    <lineage>
        <taxon>Bacteria</taxon>
        <taxon>Pseudomonadati</taxon>
        <taxon>Pseudomonadota</taxon>
        <taxon>Alphaproteobacteria</taxon>
        <taxon>Acetobacterales</taxon>
        <taxon>Acetobacteraceae</taxon>
        <taxon>Saccharibacter</taxon>
    </lineage>
</organism>
<comment type="subcellular location">
    <subcellularLocation>
        <location evidence="10">Cytoplasm</location>
    </subcellularLocation>
</comment>
<dbReference type="EC" id="6.1.1.21" evidence="10"/>
<dbReference type="SUPFAM" id="SSF52954">
    <property type="entry name" value="Class II aaRS ABD-related"/>
    <property type="match status" value="1"/>
</dbReference>
<evidence type="ECO:0000256" key="6">
    <source>
        <dbReference type="ARBA" id="ARBA00022840"/>
    </source>
</evidence>
<evidence type="ECO:0000256" key="10">
    <source>
        <dbReference type="HAMAP-Rule" id="MF_00127"/>
    </source>
</evidence>
<evidence type="ECO:0000256" key="4">
    <source>
        <dbReference type="ARBA" id="ARBA00022598"/>
    </source>
</evidence>
<comment type="catalytic activity">
    <reaction evidence="9 10">
        <text>tRNA(His) + L-histidine + ATP = L-histidyl-tRNA(His) + AMP + diphosphate + H(+)</text>
        <dbReference type="Rhea" id="RHEA:17313"/>
        <dbReference type="Rhea" id="RHEA-COMP:9665"/>
        <dbReference type="Rhea" id="RHEA-COMP:9689"/>
        <dbReference type="ChEBI" id="CHEBI:15378"/>
        <dbReference type="ChEBI" id="CHEBI:30616"/>
        <dbReference type="ChEBI" id="CHEBI:33019"/>
        <dbReference type="ChEBI" id="CHEBI:57595"/>
        <dbReference type="ChEBI" id="CHEBI:78442"/>
        <dbReference type="ChEBI" id="CHEBI:78527"/>
        <dbReference type="ChEBI" id="CHEBI:456215"/>
        <dbReference type="EC" id="6.1.1.21"/>
    </reaction>
</comment>
<comment type="caution">
    <text evidence="12">The sequence shown here is derived from an EMBL/GenBank/DDBJ whole genome shotgun (WGS) entry which is preliminary data.</text>
</comment>
<evidence type="ECO:0000256" key="8">
    <source>
        <dbReference type="ARBA" id="ARBA00023146"/>
    </source>
</evidence>
<dbReference type="Pfam" id="PF03129">
    <property type="entry name" value="HGTP_anticodon"/>
    <property type="match status" value="1"/>
</dbReference>
<dbReference type="InterPro" id="IPR045864">
    <property type="entry name" value="aa-tRNA-synth_II/BPL/LPL"/>
</dbReference>
<keyword evidence="8 10" id="KW-0030">Aminoacyl-tRNA synthetase</keyword>
<proteinExistence type="inferred from homology"/>
<comment type="subunit">
    <text evidence="2 10">Homodimer.</text>
</comment>
<reference evidence="12" key="1">
    <citation type="submission" date="2013-04" db="EMBL/GenBank/DDBJ databases">
        <title>The genome sequencing project of 58 acetic acid bacteria.</title>
        <authorList>
            <person name="Okamoto-Kainuma A."/>
            <person name="Ishikawa M."/>
            <person name="Umino S."/>
            <person name="Koizumi Y."/>
            <person name="Shiwa Y."/>
            <person name="Yoshikawa H."/>
            <person name="Matsutani M."/>
            <person name="Matsushita K."/>
        </authorList>
    </citation>
    <scope>NUCLEOTIDE SEQUENCE</scope>
    <source>
        <strain evidence="12">DSM 15669</strain>
    </source>
</reference>
<dbReference type="PROSITE" id="PS50862">
    <property type="entry name" value="AA_TRNA_LIGASE_II"/>
    <property type="match status" value="1"/>
</dbReference>
<evidence type="ECO:0000256" key="9">
    <source>
        <dbReference type="ARBA" id="ARBA00047639"/>
    </source>
</evidence>
<accession>A0ABQ0NZD4</accession>
<comment type="similarity">
    <text evidence="1 10">Belongs to the class-II aminoacyl-tRNA synthetase family.</text>
</comment>
<dbReference type="InterPro" id="IPR006195">
    <property type="entry name" value="aa-tRNA-synth_II"/>
</dbReference>
<evidence type="ECO:0000256" key="2">
    <source>
        <dbReference type="ARBA" id="ARBA00011738"/>
    </source>
</evidence>
<dbReference type="RefSeq" id="WP_018979608.1">
    <property type="nucleotide sequence ID" value="NZ_BAQD01000001.1"/>
</dbReference>
<dbReference type="PIRSF" id="PIRSF001549">
    <property type="entry name" value="His-tRNA_synth"/>
    <property type="match status" value="1"/>
</dbReference>
<evidence type="ECO:0000256" key="1">
    <source>
        <dbReference type="ARBA" id="ARBA00008226"/>
    </source>
</evidence>
<keyword evidence="5 10" id="KW-0547">Nucleotide-binding</keyword>
<keyword evidence="3 10" id="KW-0963">Cytoplasm</keyword>
<name>A0ABQ0NZD4_9PROT</name>
<dbReference type="Proteomes" id="UP001062901">
    <property type="component" value="Unassembled WGS sequence"/>
</dbReference>
<keyword evidence="7 10" id="KW-0648">Protein biosynthesis</keyword>
<dbReference type="HAMAP" id="MF_00127">
    <property type="entry name" value="His_tRNA_synth"/>
    <property type="match status" value="1"/>
</dbReference>
<dbReference type="EMBL" id="BAQD01000001">
    <property type="protein sequence ID" value="GBQ04718.1"/>
    <property type="molecule type" value="Genomic_DNA"/>
</dbReference>
<dbReference type="InterPro" id="IPR036621">
    <property type="entry name" value="Anticodon-bd_dom_sf"/>
</dbReference>
<keyword evidence="13" id="KW-1185">Reference proteome</keyword>
<protein>
    <recommendedName>
        <fullName evidence="10">Histidine--tRNA ligase</fullName>
        <ecNumber evidence="10">6.1.1.21</ecNumber>
    </recommendedName>
    <alternativeName>
        <fullName evidence="10">Histidyl-tRNA synthetase</fullName>
        <shortName evidence="10">HisRS</shortName>
    </alternativeName>
</protein>
<dbReference type="InterPro" id="IPR004154">
    <property type="entry name" value="Anticodon-bd"/>
</dbReference>
<evidence type="ECO:0000313" key="12">
    <source>
        <dbReference type="EMBL" id="GBQ04718.1"/>
    </source>
</evidence>
<evidence type="ECO:0000256" key="5">
    <source>
        <dbReference type="ARBA" id="ARBA00022741"/>
    </source>
</evidence>
<evidence type="ECO:0000259" key="11">
    <source>
        <dbReference type="PROSITE" id="PS50862"/>
    </source>
</evidence>